<dbReference type="EMBL" id="ACFU01000078">
    <property type="protein sequence ID" value="EEF12533.1"/>
    <property type="molecule type" value="Genomic_DNA"/>
</dbReference>
<dbReference type="AlphaFoldDB" id="B9D649"/>
<protein>
    <submittedName>
        <fullName evidence="1">Uncharacterized protein</fullName>
    </submittedName>
</protein>
<dbReference type="Proteomes" id="UP000003082">
    <property type="component" value="Unassembled WGS sequence"/>
</dbReference>
<evidence type="ECO:0000313" key="1">
    <source>
        <dbReference type="EMBL" id="EEF12533.1"/>
    </source>
</evidence>
<proteinExistence type="predicted"/>
<sequence>MPDSPYGQRTITMEKFMEYYMYHLELEKRDISDLAIDDEEIKRFLD</sequence>
<accession>B9D649</accession>
<gene>
    <name evidence="1" type="ORF">CAMRE0001_0539</name>
</gene>
<evidence type="ECO:0000313" key="2">
    <source>
        <dbReference type="Proteomes" id="UP000003082"/>
    </source>
</evidence>
<keyword evidence="2" id="KW-1185">Reference proteome</keyword>
<reference evidence="1 2" key="1">
    <citation type="submission" date="2008-08" db="EMBL/GenBank/DDBJ databases">
        <authorList>
            <person name="Madupu R."/>
            <person name="Durkin A.S."/>
            <person name="Torralba M."/>
            <person name="Methe B."/>
            <person name="Sutton G.G."/>
            <person name="Strausberg R.L."/>
            <person name="Nelson K.E."/>
        </authorList>
    </citation>
    <scope>NUCLEOTIDE SEQUENCE [LARGE SCALE GENOMIC DNA]</scope>
    <source>
        <strain evidence="1 2">RM3267</strain>
    </source>
</reference>
<name>B9D649_CAMRE</name>
<organism evidence="1 2">
    <name type="scientific">Campylobacter rectus RM3267</name>
    <dbReference type="NCBI Taxonomy" id="553218"/>
    <lineage>
        <taxon>Bacteria</taxon>
        <taxon>Pseudomonadati</taxon>
        <taxon>Campylobacterota</taxon>
        <taxon>Epsilonproteobacteria</taxon>
        <taxon>Campylobacterales</taxon>
        <taxon>Campylobacteraceae</taxon>
        <taxon>Campylobacter</taxon>
    </lineage>
</organism>
<comment type="caution">
    <text evidence="1">The sequence shown here is derived from an EMBL/GenBank/DDBJ whole genome shotgun (WGS) entry which is preliminary data.</text>
</comment>